<accession>A0ACB9PB83</accession>
<proteinExistence type="predicted"/>
<organism evidence="1 2">
    <name type="scientific">Bauhinia variegata</name>
    <name type="common">Purple orchid tree</name>
    <name type="synonym">Phanera variegata</name>
    <dbReference type="NCBI Taxonomy" id="167791"/>
    <lineage>
        <taxon>Eukaryota</taxon>
        <taxon>Viridiplantae</taxon>
        <taxon>Streptophyta</taxon>
        <taxon>Embryophyta</taxon>
        <taxon>Tracheophyta</taxon>
        <taxon>Spermatophyta</taxon>
        <taxon>Magnoliopsida</taxon>
        <taxon>eudicotyledons</taxon>
        <taxon>Gunneridae</taxon>
        <taxon>Pentapetalae</taxon>
        <taxon>rosids</taxon>
        <taxon>fabids</taxon>
        <taxon>Fabales</taxon>
        <taxon>Fabaceae</taxon>
        <taxon>Cercidoideae</taxon>
        <taxon>Cercideae</taxon>
        <taxon>Bauhiniinae</taxon>
        <taxon>Bauhinia</taxon>
    </lineage>
</organism>
<dbReference type="Proteomes" id="UP000828941">
    <property type="component" value="Chromosome 5"/>
</dbReference>
<dbReference type="EMBL" id="CM039430">
    <property type="protein sequence ID" value="KAI4346062.1"/>
    <property type="molecule type" value="Genomic_DNA"/>
</dbReference>
<name>A0ACB9PB83_BAUVA</name>
<evidence type="ECO:0000313" key="2">
    <source>
        <dbReference type="Proteomes" id="UP000828941"/>
    </source>
</evidence>
<protein>
    <submittedName>
        <fullName evidence="1">Uncharacterized protein</fullName>
    </submittedName>
</protein>
<comment type="caution">
    <text evidence="1">The sequence shown here is derived from an EMBL/GenBank/DDBJ whole genome shotgun (WGS) entry which is preliminary data.</text>
</comment>
<gene>
    <name evidence="1" type="ORF">L6164_013144</name>
</gene>
<keyword evidence="2" id="KW-1185">Reference proteome</keyword>
<reference evidence="1 2" key="1">
    <citation type="journal article" date="2022" name="DNA Res.">
        <title>Chromosomal-level genome assembly of the orchid tree Bauhinia variegata (Leguminosae; Cercidoideae) supports the allotetraploid origin hypothesis of Bauhinia.</title>
        <authorList>
            <person name="Zhong Y."/>
            <person name="Chen Y."/>
            <person name="Zheng D."/>
            <person name="Pang J."/>
            <person name="Liu Y."/>
            <person name="Luo S."/>
            <person name="Meng S."/>
            <person name="Qian L."/>
            <person name="Wei D."/>
            <person name="Dai S."/>
            <person name="Zhou R."/>
        </authorList>
    </citation>
    <scope>NUCLEOTIDE SEQUENCE [LARGE SCALE GENOMIC DNA]</scope>
    <source>
        <strain evidence="1">BV-YZ2020</strain>
    </source>
</reference>
<evidence type="ECO:0000313" key="1">
    <source>
        <dbReference type="EMBL" id="KAI4346062.1"/>
    </source>
</evidence>
<sequence>MSLIVKLNSLAADIIQFLSPFGIACDSGTTISAIVPPYLENSVQPLLIGYDLQGYIDGSTPCPSKPLNNAPNVINPTYTNWVRQDQLILHAIVSSIKATVVTHLGVVRTSKQAWDTLKTMYVGRSRMRIMALKQRISTFTKGTQSMASYLQGIKVISDELSIIDSPLDNTDLVIHTLNGLGAEYREISAVLRARETPIDFAELYEKLMDFETLMHRDEPSGIDPILAMAHAASHRHHKISFDNNSSMVNQQPKKKVICQFCEKPRHTAKYAYLCLDPISNRVYSSRHVNFIENSFPYSSLTQPQSPSTSTPPLATNPHTLIPTTMTTTLPIDSPLTQPPLLDPPHTATTPDIVGVSDLDSSSSPEDSSGNNTSTPPLLHSVSPNPSRCHPMVTRSQNNIFKPKKILTASQHALLENLEPSSVYNVGSASGGPYVLEVSSVMLRAEFLSLLSKK</sequence>